<keyword evidence="4" id="KW-0677">Repeat</keyword>
<dbReference type="SMART" id="SM00409">
    <property type="entry name" value="IG"/>
    <property type="match status" value="2"/>
</dbReference>
<protein>
    <submittedName>
        <fullName evidence="13">Down syndrome cell adhesion molecule isoform</fullName>
    </submittedName>
</protein>
<dbReference type="Proteomes" id="UP000283509">
    <property type="component" value="Unassembled WGS sequence"/>
</dbReference>
<evidence type="ECO:0000313" key="14">
    <source>
        <dbReference type="Proteomes" id="UP000283509"/>
    </source>
</evidence>
<dbReference type="InterPro" id="IPR007110">
    <property type="entry name" value="Ig-like_dom"/>
</dbReference>
<dbReference type="GO" id="GO:0030154">
    <property type="term" value="P:cell differentiation"/>
    <property type="evidence" value="ECO:0007669"/>
    <property type="project" value="UniProtKB-ARBA"/>
</dbReference>
<dbReference type="InterPro" id="IPR013098">
    <property type="entry name" value="Ig_I-set"/>
</dbReference>
<feature type="region of interest" description="Disordered" evidence="10">
    <location>
        <begin position="790"/>
        <end position="812"/>
    </location>
</feature>
<dbReference type="STRING" id="6689.A0A3R7PNL9"/>
<dbReference type="SMART" id="SM00408">
    <property type="entry name" value="IGc2"/>
    <property type="match status" value="1"/>
</dbReference>
<dbReference type="PANTHER" id="PTHR44170">
    <property type="entry name" value="PROTEIN SIDEKICK"/>
    <property type="match status" value="1"/>
</dbReference>
<dbReference type="InterPro" id="IPR036116">
    <property type="entry name" value="FN3_sf"/>
</dbReference>
<feature type="domain" description="Fibronectin type-III" evidence="12">
    <location>
        <begin position="66"/>
        <end position="166"/>
    </location>
</feature>
<dbReference type="PROSITE" id="PS50835">
    <property type="entry name" value="IG_LIKE"/>
    <property type="match status" value="1"/>
</dbReference>
<keyword evidence="5" id="KW-0130">Cell adhesion</keyword>
<dbReference type="GO" id="GO:0009653">
    <property type="term" value="P:anatomical structure morphogenesis"/>
    <property type="evidence" value="ECO:0007669"/>
    <property type="project" value="UniProtKB-ARBA"/>
</dbReference>
<feature type="compositionally biased region" description="Polar residues" evidence="10">
    <location>
        <begin position="544"/>
        <end position="553"/>
    </location>
</feature>
<evidence type="ECO:0000256" key="3">
    <source>
        <dbReference type="ARBA" id="ARBA00022729"/>
    </source>
</evidence>
<feature type="region of interest" description="Disordered" evidence="10">
    <location>
        <begin position="542"/>
        <end position="585"/>
    </location>
</feature>
<gene>
    <name evidence="13" type="ORF">C7M84_003557</name>
</gene>
<dbReference type="InterPro" id="IPR013783">
    <property type="entry name" value="Ig-like_fold"/>
</dbReference>
<evidence type="ECO:0000256" key="4">
    <source>
        <dbReference type="ARBA" id="ARBA00022737"/>
    </source>
</evidence>
<feature type="domain" description="Fibronectin type-III" evidence="12">
    <location>
        <begin position="583"/>
        <end position="676"/>
    </location>
</feature>
<organism evidence="13 14">
    <name type="scientific">Penaeus vannamei</name>
    <name type="common">Whiteleg shrimp</name>
    <name type="synonym">Litopenaeus vannamei</name>
    <dbReference type="NCBI Taxonomy" id="6689"/>
    <lineage>
        <taxon>Eukaryota</taxon>
        <taxon>Metazoa</taxon>
        <taxon>Ecdysozoa</taxon>
        <taxon>Arthropoda</taxon>
        <taxon>Crustacea</taxon>
        <taxon>Multicrustacea</taxon>
        <taxon>Malacostraca</taxon>
        <taxon>Eumalacostraca</taxon>
        <taxon>Eucarida</taxon>
        <taxon>Decapoda</taxon>
        <taxon>Dendrobranchiata</taxon>
        <taxon>Penaeoidea</taxon>
        <taxon>Penaeidae</taxon>
        <taxon>Penaeus</taxon>
    </lineage>
</organism>
<feature type="non-terminal residue" evidence="13">
    <location>
        <position position="1"/>
    </location>
</feature>
<dbReference type="OrthoDB" id="6370519at2759"/>
<feature type="compositionally biased region" description="Pro residues" evidence="10">
    <location>
        <begin position="566"/>
        <end position="583"/>
    </location>
</feature>
<keyword evidence="9" id="KW-0393">Immunoglobulin domain</keyword>
<dbReference type="PANTHER" id="PTHR44170:SF56">
    <property type="entry name" value="FIBRONECTIN TYPE-III DOMAIN-CONTAINING PROTEIN"/>
    <property type="match status" value="1"/>
</dbReference>
<feature type="region of interest" description="Disordered" evidence="10">
    <location>
        <begin position="138"/>
        <end position="158"/>
    </location>
</feature>
<feature type="domain" description="Fibronectin type-III" evidence="12">
    <location>
        <begin position="680"/>
        <end position="775"/>
    </location>
</feature>
<accession>A0A3R7PNL9</accession>
<evidence type="ECO:0000256" key="6">
    <source>
        <dbReference type="ARBA" id="ARBA00022989"/>
    </source>
</evidence>
<name>A0A3R7PNL9_PENVA</name>
<dbReference type="InterPro" id="IPR036179">
    <property type="entry name" value="Ig-like_dom_sf"/>
</dbReference>
<dbReference type="PROSITE" id="PS50853">
    <property type="entry name" value="FN3"/>
    <property type="match status" value="5"/>
</dbReference>
<reference evidence="13 14" key="2">
    <citation type="submission" date="2019-01" db="EMBL/GenBank/DDBJ databases">
        <title>The decoding of complex shrimp genome reveals the adaptation for benthos swimmer, frequently molting mechanism and breeding impact on genome.</title>
        <authorList>
            <person name="Sun Y."/>
            <person name="Gao Y."/>
            <person name="Yu Y."/>
        </authorList>
    </citation>
    <scope>NUCLEOTIDE SEQUENCE [LARGE SCALE GENOMIC DNA]</scope>
    <source>
        <tissue evidence="13">Muscle</tissue>
    </source>
</reference>
<feature type="domain" description="Ig-like" evidence="11">
    <location>
        <begin position="446"/>
        <end position="525"/>
    </location>
</feature>
<evidence type="ECO:0000259" key="11">
    <source>
        <dbReference type="PROSITE" id="PS50835"/>
    </source>
</evidence>
<dbReference type="InterPro" id="IPR056754">
    <property type="entry name" value="DSCAM/DSCAML_C"/>
</dbReference>
<evidence type="ECO:0000313" key="13">
    <source>
        <dbReference type="EMBL" id="ROT77750.1"/>
    </source>
</evidence>
<dbReference type="SMART" id="SM00060">
    <property type="entry name" value="FN3"/>
    <property type="match status" value="6"/>
</dbReference>
<dbReference type="GO" id="GO:0098609">
    <property type="term" value="P:cell-cell adhesion"/>
    <property type="evidence" value="ECO:0007669"/>
    <property type="project" value="TreeGrafter"/>
</dbReference>
<feature type="domain" description="Fibronectin type-III" evidence="12">
    <location>
        <begin position="266"/>
        <end position="353"/>
    </location>
</feature>
<keyword evidence="3" id="KW-0732">Signal</keyword>
<dbReference type="Pfam" id="PF00041">
    <property type="entry name" value="fn3"/>
    <property type="match status" value="4"/>
</dbReference>
<dbReference type="Gene3D" id="2.60.40.10">
    <property type="entry name" value="Immunoglobulins"/>
    <property type="match status" value="8"/>
</dbReference>
<dbReference type="InterPro" id="IPR003961">
    <property type="entry name" value="FN3_dom"/>
</dbReference>
<feature type="region of interest" description="Disordered" evidence="10">
    <location>
        <begin position="1"/>
        <end position="23"/>
    </location>
</feature>
<dbReference type="SUPFAM" id="SSF48726">
    <property type="entry name" value="Immunoglobulin"/>
    <property type="match status" value="2"/>
</dbReference>
<dbReference type="EMBL" id="QCYY01001483">
    <property type="protein sequence ID" value="ROT77750.1"/>
    <property type="molecule type" value="Genomic_DNA"/>
</dbReference>
<keyword evidence="8" id="KW-1015">Disulfide bond</keyword>
<feature type="compositionally biased region" description="Acidic residues" evidence="10">
    <location>
        <begin position="1"/>
        <end position="10"/>
    </location>
</feature>
<keyword evidence="7" id="KW-0472">Membrane</keyword>
<dbReference type="CDD" id="cd00063">
    <property type="entry name" value="FN3"/>
    <property type="match status" value="6"/>
</dbReference>
<evidence type="ECO:0000256" key="10">
    <source>
        <dbReference type="SAM" id="MobiDB-lite"/>
    </source>
</evidence>
<evidence type="ECO:0000256" key="2">
    <source>
        <dbReference type="ARBA" id="ARBA00022692"/>
    </source>
</evidence>
<comment type="caution">
    <text evidence="13">The sequence shown here is derived from an EMBL/GenBank/DDBJ whole genome shotgun (WGS) entry which is preliminary data.</text>
</comment>
<reference evidence="13 14" key="1">
    <citation type="submission" date="2018-04" db="EMBL/GenBank/DDBJ databases">
        <authorList>
            <person name="Zhang X."/>
            <person name="Yuan J."/>
            <person name="Li F."/>
            <person name="Xiang J."/>
        </authorList>
    </citation>
    <scope>NUCLEOTIDE SEQUENCE [LARGE SCALE GENOMIC DNA]</scope>
    <source>
        <tissue evidence="13">Muscle</tissue>
    </source>
</reference>
<evidence type="ECO:0000256" key="9">
    <source>
        <dbReference type="ARBA" id="ARBA00023319"/>
    </source>
</evidence>
<evidence type="ECO:0000256" key="8">
    <source>
        <dbReference type="ARBA" id="ARBA00023157"/>
    </source>
</evidence>
<dbReference type="FunFam" id="2.60.40.10:FF:000032">
    <property type="entry name" value="palladin isoform X1"/>
    <property type="match status" value="1"/>
</dbReference>
<dbReference type="Pfam" id="PF25059">
    <property type="entry name" value="FN3_DSCAM-DSCAML_C"/>
    <property type="match status" value="1"/>
</dbReference>
<keyword evidence="14" id="KW-1185">Reference proteome</keyword>
<dbReference type="GO" id="GO:0016020">
    <property type="term" value="C:membrane"/>
    <property type="evidence" value="ECO:0007669"/>
    <property type="project" value="UniProtKB-SubCell"/>
</dbReference>
<dbReference type="InterPro" id="IPR003598">
    <property type="entry name" value="Ig_sub2"/>
</dbReference>
<dbReference type="Pfam" id="PF07679">
    <property type="entry name" value="I-set"/>
    <property type="match status" value="1"/>
</dbReference>
<evidence type="ECO:0000259" key="12">
    <source>
        <dbReference type="PROSITE" id="PS50853"/>
    </source>
</evidence>
<keyword evidence="2" id="KW-0812">Transmembrane</keyword>
<dbReference type="AlphaFoldDB" id="A0A3R7PNL9"/>
<keyword evidence="6" id="KW-1133">Transmembrane helix</keyword>
<dbReference type="SUPFAM" id="SSF49265">
    <property type="entry name" value="Fibronectin type III"/>
    <property type="match status" value="3"/>
</dbReference>
<comment type="subcellular location">
    <subcellularLocation>
        <location evidence="1">Membrane</location>
        <topology evidence="1">Single-pass membrane protein</topology>
    </subcellularLocation>
</comment>
<evidence type="ECO:0000256" key="1">
    <source>
        <dbReference type="ARBA" id="ARBA00004167"/>
    </source>
</evidence>
<evidence type="ECO:0000256" key="7">
    <source>
        <dbReference type="ARBA" id="ARBA00023136"/>
    </source>
</evidence>
<feature type="domain" description="Fibronectin type-III" evidence="12">
    <location>
        <begin position="357"/>
        <end position="449"/>
    </location>
</feature>
<proteinExistence type="predicted"/>
<sequence>YSVEVVEDSDPDRSVGKGSPAGGVRAEVRVTNVTPQDSAVIACTATNAYGSHTHNMELKVQDVPEAPRDLRVTREGSRSVTVTWAAPPSPNTPITHYVIHLKTQTVSWESNSVRQLRTEGSSTSAVLEDLLPAKVFQRGESPSSEPLSLRTDGEAPSAAPVTVRAVGVSSREVQLTWAAPDPDTWNGQLLGYYTPPPLFLSPVGSGRSFSFDTVGVTGGGEESWTVGNLEKFTRYVFVLQAFNAKGPGPLSTEVFATTLEDVPEAPPEDVTCCPDLDAGGGLLVAAPRPPRPRTHHHVHADLHAHGRPYRGRDRSATVGDLERYSNYSVTVAAATRAGVGVSSPPVVCATEEDVPQAPRTIKVVMNGPNSVIVAWAAPQRAHGTVTKYILYRRAPPARDPIRRILPPQTLWLEVTDLASNHLYEFWVTSATRVGEGPASPVVSATPSATVSSGIYSVGGEVRAGRGTDVVLPCQHVGRPTPTLSWRRDNAPVTHDSRYEPQLDGGLLIRDCQRSDSGNYTCHASNRHGSDHVVYHAHRHGFYPNHQTKNINPNHQDEQRPPYSSSTPPPFLPSSNSPSPPAVPPAAVLLHSMGSTSTSVTVSWRHVDDGGAPVRKLTLTWRPDPGEWREVTLARHLTQYTLGELTCGTEYHLYLTSHNKIGPGAASEVITVRTKGSRPSPPPQHRLISVNTTAVTLRLTSWADQQCPIAHFSVRFRPSNQGLQMVSGRLPGSQKEYALGDLAPATSYELSVTAQNPAGETTAAYNFITLGLTGVGCSELPLLLPLLTTHTPLSITGPPPPKKPREKKTNLDQGVRIPTEALTEALQKGAPDGGAVGGRWRRPGHFFQITRRDGQYNEPTTPRFPARGL</sequence>
<dbReference type="InterPro" id="IPR003599">
    <property type="entry name" value="Ig_sub"/>
</dbReference>
<dbReference type="CDD" id="cd00096">
    <property type="entry name" value="Ig"/>
    <property type="match status" value="1"/>
</dbReference>
<evidence type="ECO:0000256" key="5">
    <source>
        <dbReference type="ARBA" id="ARBA00022889"/>
    </source>
</evidence>